<organism evidence="1">
    <name type="scientific">Phage sp. ctXnn1</name>
    <dbReference type="NCBI Taxonomy" id="2826749"/>
    <lineage>
        <taxon>Viruses</taxon>
    </lineage>
</organism>
<accession>A0A8S5NAF4</accession>
<dbReference type="EMBL" id="BK015108">
    <property type="protein sequence ID" value="DAD91232.1"/>
    <property type="molecule type" value="Genomic_DNA"/>
</dbReference>
<name>A0A8S5NAF4_9VIRU</name>
<evidence type="ECO:0000313" key="1">
    <source>
        <dbReference type="EMBL" id="DAD91232.1"/>
    </source>
</evidence>
<dbReference type="InterPro" id="IPR036619">
    <property type="entry name" value="NinB_sf"/>
</dbReference>
<dbReference type="Gene3D" id="1.10.3790.10">
    <property type="entry name" value="NinB"/>
    <property type="match status" value="1"/>
</dbReference>
<protein>
    <submittedName>
        <fullName evidence="1">NinB protein</fullName>
    </submittedName>
</protein>
<proteinExistence type="predicted"/>
<sequence length="190" mass="21630">MECTGKLKGVAKDWVTGKWNITFEVDGDIVAGLDQMRDKLLTIVTKIYRKKRSLDANGMYWKLLGELAEATHVSKPAMHNMLLRRYGQLLIIDGQCTILRIPDTDVAYDKALEMSEVHIRPTSQTIDYNGKRDRVYYLLRGSHDYDTKEFSELLSGLISECKEQGIPTIAPDEFKRLMDAYEAQKGGKHG</sequence>
<reference evidence="1" key="1">
    <citation type="journal article" date="2021" name="Proc. Natl. Acad. Sci. U.S.A.">
        <title>A Catalog of Tens of Thousands of Viruses from Human Metagenomes Reveals Hidden Associations with Chronic Diseases.</title>
        <authorList>
            <person name="Tisza M.J."/>
            <person name="Buck C.B."/>
        </authorList>
    </citation>
    <scope>NUCLEOTIDE SEQUENCE</scope>
    <source>
        <strain evidence="1">CtXnn1</strain>
    </source>
</reference>